<accession>A0ABT8AGA2</accession>
<name>A0ABT8AGA2_9PROT</name>
<dbReference type="Proteomes" id="UP001529369">
    <property type="component" value="Unassembled WGS sequence"/>
</dbReference>
<comment type="caution">
    <text evidence="3">The sequence shown here is derived from an EMBL/GenBank/DDBJ whole genome shotgun (WGS) entry which is preliminary data.</text>
</comment>
<dbReference type="InterPro" id="IPR000905">
    <property type="entry name" value="Gcp-like_dom"/>
</dbReference>
<dbReference type="RefSeq" id="WP_290320679.1">
    <property type="nucleotide sequence ID" value="NZ_JAUFPN010000291.1"/>
</dbReference>
<feature type="chain" id="PRO_5046076968" evidence="1">
    <location>
        <begin position="21"/>
        <end position="199"/>
    </location>
</feature>
<gene>
    <name evidence="3" type="primary">tsaB</name>
    <name evidence="3" type="ORF">QWZ14_29695</name>
</gene>
<reference evidence="4" key="1">
    <citation type="journal article" date="2019" name="Int. J. Syst. Evol. Microbiol.">
        <title>The Global Catalogue of Microorganisms (GCM) 10K type strain sequencing project: providing services to taxonomists for standard genome sequencing and annotation.</title>
        <authorList>
            <consortium name="The Broad Institute Genomics Platform"/>
            <consortium name="The Broad Institute Genome Sequencing Center for Infectious Disease"/>
            <person name="Wu L."/>
            <person name="Ma J."/>
        </authorList>
    </citation>
    <scope>NUCLEOTIDE SEQUENCE [LARGE SCALE GENOMIC DNA]</scope>
    <source>
        <strain evidence="4">CECT 7131</strain>
    </source>
</reference>
<organism evidence="3 4">
    <name type="scientific">Paeniroseomonas aquatica</name>
    <dbReference type="NCBI Taxonomy" id="373043"/>
    <lineage>
        <taxon>Bacteria</taxon>
        <taxon>Pseudomonadati</taxon>
        <taxon>Pseudomonadota</taxon>
        <taxon>Alphaproteobacteria</taxon>
        <taxon>Acetobacterales</taxon>
        <taxon>Acetobacteraceae</taxon>
        <taxon>Paeniroseomonas</taxon>
    </lineage>
</organism>
<keyword evidence="3" id="KW-0012">Acyltransferase</keyword>
<sequence length="199" mass="19392">MPRILALDAALAGCSAAVLADGVVLAAESAPGDRGHAALLPPMADAVLRRAGLRAAELDAVAAVVGPGGFTGIRAALALAEGIGLGAGVPVIGVTTGEALAAAVPAWAAAGRGIWAVVDNRRGKLLLERFPAGSLVAAGPPEVFAEAALPPPAGPVVVVGDLAPAVADRLLGRGQEALLGDGRMPEAAAVARVVALRLA</sequence>
<evidence type="ECO:0000313" key="3">
    <source>
        <dbReference type="EMBL" id="MDN3568571.1"/>
    </source>
</evidence>
<evidence type="ECO:0000256" key="1">
    <source>
        <dbReference type="SAM" id="SignalP"/>
    </source>
</evidence>
<dbReference type="EC" id="2.3.1.234" evidence="3"/>
<keyword evidence="3" id="KW-0808">Transferase</keyword>
<keyword evidence="1" id="KW-0732">Signal</keyword>
<dbReference type="Gene3D" id="3.30.420.40">
    <property type="match status" value="2"/>
</dbReference>
<feature type="domain" description="Gcp-like" evidence="2">
    <location>
        <begin position="34"/>
        <end position="124"/>
    </location>
</feature>
<protein>
    <submittedName>
        <fullName evidence="3">tRNA (Adenosine(37)-N6)-threonylcarbamoyltransferase complex dimerization subunit type 1 TsaB</fullName>
        <ecNumber evidence="3">2.3.1.234</ecNumber>
    </submittedName>
</protein>
<dbReference type="InterPro" id="IPR043129">
    <property type="entry name" value="ATPase_NBD"/>
</dbReference>
<feature type="signal peptide" evidence="1">
    <location>
        <begin position="1"/>
        <end position="20"/>
    </location>
</feature>
<dbReference type="NCBIfam" id="TIGR03725">
    <property type="entry name" value="T6A_YeaZ"/>
    <property type="match status" value="1"/>
</dbReference>
<feature type="non-terminal residue" evidence="3">
    <location>
        <position position="199"/>
    </location>
</feature>
<evidence type="ECO:0000259" key="2">
    <source>
        <dbReference type="Pfam" id="PF00814"/>
    </source>
</evidence>
<dbReference type="InterPro" id="IPR022496">
    <property type="entry name" value="T6A_TsaB"/>
</dbReference>
<dbReference type="SUPFAM" id="SSF53067">
    <property type="entry name" value="Actin-like ATPase domain"/>
    <property type="match status" value="1"/>
</dbReference>
<proteinExistence type="predicted"/>
<dbReference type="EMBL" id="JAUFPN010000291">
    <property type="protein sequence ID" value="MDN3568571.1"/>
    <property type="molecule type" value="Genomic_DNA"/>
</dbReference>
<dbReference type="GO" id="GO:0061711">
    <property type="term" value="F:tRNA N(6)-L-threonylcarbamoyladenine synthase activity"/>
    <property type="evidence" value="ECO:0007669"/>
    <property type="project" value="UniProtKB-EC"/>
</dbReference>
<evidence type="ECO:0000313" key="4">
    <source>
        <dbReference type="Proteomes" id="UP001529369"/>
    </source>
</evidence>
<keyword evidence="4" id="KW-1185">Reference proteome</keyword>
<dbReference type="Pfam" id="PF00814">
    <property type="entry name" value="TsaD"/>
    <property type="match status" value="1"/>
</dbReference>